<proteinExistence type="predicted"/>
<evidence type="ECO:0000313" key="2">
    <source>
        <dbReference type="Proteomes" id="UP000053989"/>
    </source>
</evidence>
<dbReference type="HOGENOM" id="CLU_3070022_0_0_1"/>
<gene>
    <name evidence="1" type="ORF">SCLCIDRAFT_1222737</name>
</gene>
<protein>
    <submittedName>
        <fullName evidence="1">Uncharacterized protein</fullName>
    </submittedName>
</protein>
<accession>A0A0C3CY51</accession>
<evidence type="ECO:0000313" key="1">
    <source>
        <dbReference type="EMBL" id="KIM53515.1"/>
    </source>
</evidence>
<dbReference type="EMBL" id="KN822179">
    <property type="protein sequence ID" value="KIM53515.1"/>
    <property type="molecule type" value="Genomic_DNA"/>
</dbReference>
<reference evidence="2" key="2">
    <citation type="submission" date="2015-01" db="EMBL/GenBank/DDBJ databases">
        <title>Evolutionary Origins and Diversification of the Mycorrhizal Mutualists.</title>
        <authorList>
            <consortium name="DOE Joint Genome Institute"/>
            <consortium name="Mycorrhizal Genomics Consortium"/>
            <person name="Kohler A."/>
            <person name="Kuo A."/>
            <person name="Nagy L.G."/>
            <person name="Floudas D."/>
            <person name="Copeland A."/>
            <person name="Barry K.W."/>
            <person name="Cichocki N."/>
            <person name="Veneault-Fourrey C."/>
            <person name="LaButti K."/>
            <person name="Lindquist E.A."/>
            <person name="Lipzen A."/>
            <person name="Lundell T."/>
            <person name="Morin E."/>
            <person name="Murat C."/>
            <person name="Riley R."/>
            <person name="Ohm R."/>
            <person name="Sun H."/>
            <person name="Tunlid A."/>
            <person name="Henrissat B."/>
            <person name="Grigoriev I.V."/>
            <person name="Hibbett D.S."/>
            <person name="Martin F."/>
        </authorList>
    </citation>
    <scope>NUCLEOTIDE SEQUENCE [LARGE SCALE GENOMIC DNA]</scope>
    <source>
        <strain evidence="2">Foug A</strain>
    </source>
</reference>
<sequence length="53" mass="6478">MAVDDEEDNLTFCRYYRRHHIVVPTCLKKPWDREAGARFVNITPGYHRRFRKL</sequence>
<dbReference type="InParanoid" id="A0A0C3CY51"/>
<dbReference type="AlphaFoldDB" id="A0A0C3CY51"/>
<reference evidence="1 2" key="1">
    <citation type="submission" date="2014-04" db="EMBL/GenBank/DDBJ databases">
        <authorList>
            <consortium name="DOE Joint Genome Institute"/>
            <person name="Kuo A."/>
            <person name="Kohler A."/>
            <person name="Nagy L.G."/>
            <person name="Floudas D."/>
            <person name="Copeland A."/>
            <person name="Barry K.W."/>
            <person name="Cichocki N."/>
            <person name="Veneault-Fourrey C."/>
            <person name="LaButti K."/>
            <person name="Lindquist E.A."/>
            <person name="Lipzen A."/>
            <person name="Lundell T."/>
            <person name="Morin E."/>
            <person name="Murat C."/>
            <person name="Sun H."/>
            <person name="Tunlid A."/>
            <person name="Henrissat B."/>
            <person name="Grigoriev I.V."/>
            <person name="Hibbett D.S."/>
            <person name="Martin F."/>
            <person name="Nordberg H.P."/>
            <person name="Cantor M.N."/>
            <person name="Hua S.X."/>
        </authorList>
    </citation>
    <scope>NUCLEOTIDE SEQUENCE [LARGE SCALE GENOMIC DNA]</scope>
    <source>
        <strain evidence="1 2">Foug A</strain>
    </source>
</reference>
<dbReference type="Proteomes" id="UP000053989">
    <property type="component" value="Unassembled WGS sequence"/>
</dbReference>
<organism evidence="1 2">
    <name type="scientific">Scleroderma citrinum Foug A</name>
    <dbReference type="NCBI Taxonomy" id="1036808"/>
    <lineage>
        <taxon>Eukaryota</taxon>
        <taxon>Fungi</taxon>
        <taxon>Dikarya</taxon>
        <taxon>Basidiomycota</taxon>
        <taxon>Agaricomycotina</taxon>
        <taxon>Agaricomycetes</taxon>
        <taxon>Agaricomycetidae</taxon>
        <taxon>Boletales</taxon>
        <taxon>Sclerodermatineae</taxon>
        <taxon>Sclerodermataceae</taxon>
        <taxon>Scleroderma</taxon>
    </lineage>
</organism>
<name>A0A0C3CY51_9AGAM</name>
<keyword evidence="2" id="KW-1185">Reference proteome</keyword>